<name>A0A919ALP5_9PROT</name>
<comment type="caution">
    <text evidence="1">The sequence shown here is derived from an EMBL/GenBank/DDBJ whole genome shotgun (WGS) entry which is preliminary data.</text>
</comment>
<accession>A0A919ALP5</accession>
<dbReference type="EMBL" id="BNCI01000001">
    <property type="protein sequence ID" value="GHF14797.1"/>
    <property type="molecule type" value="Genomic_DNA"/>
</dbReference>
<reference evidence="1" key="2">
    <citation type="submission" date="2020-09" db="EMBL/GenBank/DDBJ databases">
        <authorList>
            <person name="Sun Q."/>
            <person name="Kim S."/>
        </authorList>
    </citation>
    <scope>NUCLEOTIDE SEQUENCE</scope>
    <source>
        <strain evidence="1">KCTC 42590</strain>
    </source>
</reference>
<evidence type="ECO:0000313" key="1">
    <source>
        <dbReference type="EMBL" id="GHF14797.1"/>
    </source>
</evidence>
<evidence type="ECO:0000313" key="2">
    <source>
        <dbReference type="Proteomes" id="UP000630923"/>
    </source>
</evidence>
<organism evidence="1 2">
    <name type="scientific">Kordiimonas sediminis</name>
    <dbReference type="NCBI Taxonomy" id="1735581"/>
    <lineage>
        <taxon>Bacteria</taxon>
        <taxon>Pseudomonadati</taxon>
        <taxon>Pseudomonadota</taxon>
        <taxon>Alphaproteobacteria</taxon>
        <taxon>Kordiimonadales</taxon>
        <taxon>Kordiimonadaceae</taxon>
        <taxon>Kordiimonas</taxon>
    </lineage>
</organism>
<gene>
    <name evidence="1" type="ORF">GCM10017044_06130</name>
</gene>
<sequence length="211" mass="23624">MHPAIPLAGYHCARYNYAVSTLSNIKALCSVNTRLRLFWNYFETLSGNWQTLPIEKSAFNPMDVAPCLTGVVLTETNMPDEVTLRLIGSDMEILFGRGATGKNVLTLVSEKEAPGVRWFYKSLYDKPSISYQDSILELETGKGIRTKTLGFPLWNKNGAPVYRITCSVYERADWRNLQHKASDAVVQHHLINKILFADIGYGAPDDVIPPA</sequence>
<dbReference type="Proteomes" id="UP000630923">
    <property type="component" value="Unassembled WGS sequence"/>
</dbReference>
<keyword evidence="2" id="KW-1185">Reference proteome</keyword>
<protein>
    <submittedName>
        <fullName evidence="1">Uncharacterized protein</fullName>
    </submittedName>
</protein>
<reference evidence="1" key="1">
    <citation type="journal article" date="2014" name="Int. J. Syst. Evol. Microbiol.">
        <title>Complete genome sequence of Corynebacterium casei LMG S-19264T (=DSM 44701T), isolated from a smear-ripened cheese.</title>
        <authorList>
            <consortium name="US DOE Joint Genome Institute (JGI-PGF)"/>
            <person name="Walter F."/>
            <person name="Albersmeier A."/>
            <person name="Kalinowski J."/>
            <person name="Ruckert C."/>
        </authorList>
    </citation>
    <scope>NUCLEOTIDE SEQUENCE</scope>
    <source>
        <strain evidence="1">KCTC 42590</strain>
    </source>
</reference>
<dbReference type="AlphaFoldDB" id="A0A919ALP5"/>
<proteinExistence type="predicted"/>